<dbReference type="InterPro" id="IPR036188">
    <property type="entry name" value="FAD/NAD-bd_sf"/>
</dbReference>
<keyword evidence="1" id="KW-0282">Flagellum</keyword>
<dbReference type="InterPro" id="IPR004012">
    <property type="entry name" value="Run_dom"/>
</dbReference>
<keyword evidence="2" id="KW-1185">Reference proteome</keyword>
<dbReference type="InterPro" id="IPR032151">
    <property type="entry name" value="CFAP61_N"/>
</dbReference>
<dbReference type="Gene3D" id="1.20.58.900">
    <property type="match status" value="1"/>
</dbReference>
<dbReference type="InterPro" id="IPR056299">
    <property type="entry name" value="CFAP61_dimer"/>
</dbReference>
<feature type="non-terminal residue" evidence="1">
    <location>
        <position position="1"/>
    </location>
</feature>
<comment type="caution">
    <text evidence="1">The sequence shown here is derived from an EMBL/GenBank/DDBJ whole genome shotgun (WGS) entry which is preliminary data.</text>
</comment>
<keyword evidence="1" id="KW-0969">Cilium</keyword>
<dbReference type="EMBL" id="CACRXK020000052">
    <property type="protein sequence ID" value="CAB3977511.1"/>
    <property type="molecule type" value="Genomic_DNA"/>
</dbReference>
<dbReference type="Gene3D" id="3.50.50.60">
    <property type="entry name" value="FAD/NAD(P)-binding domain"/>
    <property type="match status" value="2"/>
</dbReference>
<dbReference type="PANTHER" id="PTHR21178">
    <property type="entry name" value="CILIA- AND FLAGELLA-ASSOCIATED PROTEIN 61"/>
    <property type="match status" value="1"/>
</dbReference>
<dbReference type="Gene3D" id="3.40.630.30">
    <property type="match status" value="1"/>
</dbReference>
<dbReference type="SUPFAM" id="SSF140741">
    <property type="entry name" value="RUN domain-like"/>
    <property type="match status" value="1"/>
</dbReference>
<keyword evidence="1" id="KW-0966">Cell projection</keyword>
<dbReference type="Pfam" id="PF02759">
    <property type="entry name" value="RUN"/>
    <property type="match status" value="1"/>
</dbReference>
<dbReference type="InterPro" id="IPR016181">
    <property type="entry name" value="Acyl_CoA_acyltransferase"/>
</dbReference>
<dbReference type="Pfam" id="PF16092">
    <property type="entry name" value="CFAP61_N"/>
    <property type="match status" value="2"/>
</dbReference>
<dbReference type="SUPFAM" id="SSF51905">
    <property type="entry name" value="FAD/NAD(P)-binding domain"/>
    <property type="match status" value="1"/>
</dbReference>
<dbReference type="PANTHER" id="PTHR21178:SF8">
    <property type="entry name" value="CILIA- AND FLAGELLA-ASSOCIATED PROTEIN 61"/>
    <property type="match status" value="1"/>
</dbReference>
<reference evidence="1" key="1">
    <citation type="submission" date="2020-04" db="EMBL/GenBank/DDBJ databases">
        <authorList>
            <person name="Alioto T."/>
            <person name="Alioto T."/>
            <person name="Gomez Garrido J."/>
        </authorList>
    </citation>
    <scope>NUCLEOTIDE SEQUENCE</scope>
    <source>
        <strain evidence="1">A484AB</strain>
    </source>
</reference>
<dbReference type="Pfam" id="PF23150">
    <property type="entry name" value="CFAP61_dimer"/>
    <property type="match status" value="1"/>
</dbReference>
<name>A0A7D9D6P0_PARCT</name>
<dbReference type="SMART" id="SM00593">
    <property type="entry name" value="RUN"/>
    <property type="match status" value="1"/>
</dbReference>
<proteinExistence type="predicted"/>
<gene>
    <name evidence="1" type="ORF">PACLA_8A036663</name>
</gene>
<dbReference type="PROSITE" id="PS50826">
    <property type="entry name" value="RUN"/>
    <property type="match status" value="1"/>
</dbReference>
<accession>A0A7D9D6P0</accession>
<organism evidence="1 2">
    <name type="scientific">Paramuricea clavata</name>
    <name type="common">Red gorgonian</name>
    <name type="synonym">Violescent sea-whip</name>
    <dbReference type="NCBI Taxonomy" id="317549"/>
    <lineage>
        <taxon>Eukaryota</taxon>
        <taxon>Metazoa</taxon>
        <taxon>Cnidaria</taxon>
        <taxon>Anthozoa</taxon>
        <taxon>Octocorallia</taxon>
        <taxon>Malacalcyonacea</taxon>
        <taxon>Plexauridae</taxon>
        <taxon>Paramuricea</taxon>
    </lineage>
</organism>
<evidence type="ECO:0000313" key="2">
    <source>
        <dbReference type="Proteomes" id="UP001152795"/>
    </source>
</evidence>
<dbReference type="Proteomes" id="UP001152795">
    <property type="component" value="Unassembled WGS sequence"/>
</dbReference>
<sequence>MDERQEVVLTARRTESVDAPAIEKLISSVTFELFGRVDIVRVIEKANLAVTLVSSDEEVVASGAFFDYPNLAVDQAKWEKLFQETFQSIKPTPLNSLFLNFFASKPDYVQGCASEILRTVFNTASYIEYIFLVMPTNAQEGLPLQKLFNAVKCNDNIDKENLNGTVHVCYRFEHMPKLHMRPATVEDHDDLTPIFDEQSDSLINSYGDFFLNDLIEAEDDENKCLVADVNGAAVGFLSISTNVNVELLSEYFDLSPFNDLRKQSSSNTSDRASVFCVELFCIDEKYEARSMDFLPAAFKLFADKDYCVITMPHIVNEFPLVQEFTRVTPKADATTSHELYVFHRWGLIRTISIRPAISEDFNGIQNIVANISGSDVLLRDVEQYSKARRDQDGQELQVFVAECTNQVIGVAVLRQEEDIEFIRAHYAVEDFIYYNYHQREEHAHLFHFTVNPIFRHYTRHFLKEVLRLSHKSCLYYSLYPKGVDPNMSATKKYSVISCLSDLVPVRARRQVIYQEDILGINAPSKKVLKKEEYYALYHLNRKLTLEPKLIINARIVVVGASDTGISFLERFCFCPHLHFRNISIISPQGLPNDIGNNGNDIEMRPSSCCYTKENYAHLSLKTWINVVEDKMVAVDRADKIISTLTGHQVPYDYLVLCCGEQFQIAVPSGADVNTLVTTAEVPRSRDQVHKGKLPSNVFTINSHQDVQDTLHWIETSFAYSEGKAVIYGAALASYTFIQGMVACGVPGSRLVMVQPPTNLPSSFNNPEVDDLVENSLENADVTLYKDYTLARWNHREESDLLKNASFTSSNKPLMLECQAFFCFQDKKVDYQAYKAINDSCLVYDGKLVVDKEFLTNDPAIRAAGPLTKFARRYHSESWTHANFNSKEVGKLLAESMLPLFDPTVQPSANGKDASLVPVFKEPKINSGLLPGGFNYLYVGKPTLNIRLDSLMAQPDYGYVLTTGAPGDEERGYFRLHINQYNNIETLTCLCKQDIDVSNLICLYGIHERYLNNLCQRYSEGLITDFYSYFKESWCVALFHDRFKDLRAEIREILSNVKGHDLESMKDKVKKLIDEDLELSPADRDSLHSSYMKSPARTEIEKTLLNFLTYNSAHLPMTGLGRGRAWLRLAMMQKKVADYLNNLLARKDILSEWYEQSATMMGEEGAVIGGLLVGLNVIDCTICIKGGDLDVQRSIIDLSFYLKEGNYLEKPDDERPSSPNNESQNVNMELVLDQKAYLEEINRSLSSTVTDLQAKVKYLEELDKGQKEELGNVKLELKTLLEERDDLRKGSDVVVLQHKRQLEIVQADISVERETYVKS</sequence>
<dbReference type="InterPro" id="IPR037213">
    <property type="entry name" value="Run_dom_sf"/>
</dbReference>
<dbReference type="InterPro" id="IPR038884">
    <property type="entry name" value="CFAP61"/>
</dbReference>
<dbReference type="SUPFAM" id="SSF55729">
    <property type="entry name" value="Acyl-CoA N-acyltransferases (Nat)"/>
    <property type="match status" value="1"/>
</dbReference>
<protein>
    <submittedName>
        <fullName evidence="1">Cilia- and flagella-associated 61</fullName>
    </submittedName>
</protein>
<dbReference type="OrthoDB" id="382863at2759"/>
<evidence type="ECO:0000313" key="1">
    <source>
        <dbReference type="EMBL" id="CAB3977511.1"/>
    </source>
</evidence>